<dbReference type="SUPFAM" id="SSF58113">
    <property type="entry name" value="Apolipoprotein A-I"/>
    <property type="match status" value="1"/>
</dbReference>
<reference evidence="4 5" key="1">
    <citation type="submission" date="2006-12" db="EMBL/GenBank/DDBJ databases">
        <title>Bifidobacterium adolescentis complete genome sequence.</title>
        <authorList>
            <person name="Suzuki T."/>
            <person name="Tsuda Y."/>
            <person name="Kanou N."/>
            <person name="Inoue T."/>
            <person name="Kumazaki K."/>
            <person name="Nagano S."/>
            <person name="Hirai S."/>
            <person name="Tanaka K."/>
            <person name="Watanabe K."/>
        </authorList>
    </citation>
    <scope>NUCLEOTIDE SEQUENCE [LARGE SCALE GENOMIC DNA]</scope>
    <source>
        <strain evidence="5">ATCC 15703 / DSM 20083 / NCTC 11814 / E194a</strain>
    </source>
</reference>
<dbReference type="AlphaFoldDB" id="A1A3L2"/>
<dbReference type="EMBL" id="AP009256">
    <property type="protein sequence ID" value="BAF40295.1"/>
    <property type="molecule type" value="Genomic_DNA"/>
</dbReference>
<proteinExistence type="predicted"/>
<gene>
    <name evidence="4" type="ordered locus">BAD_1514</name>
</gene>
<feature type="transmembrane region" description="Helical" evidence="3">
    <location>
        <begin position="55"/>
        <end position="75"/>
    </location>
</feature>
<evidence type="ECO:0000256" key="3">
    <source>
        <dbReference type="SAM" id="Phobius"/>
    </source>
</evidence>
<keyword evidence="3" id="KW-1133">Transmembrane helix</keyword>
<dbReference type="STRING" id="367928.BAD_1514"/>
<accession>A1A3L2</accession>
<dbReference type="KEGG" id="bad:BAD_1514"/>
<dbReference type="HOGENOM" id="CLU_992739_0_0_11"/>
<evidence type="ECO:0000256" key="2">
    <source>
        <dbReference type="SAM" id="MobiDB-lite"/>
    </source>
</evidence>
<sequence length="347" mass="36861">MKTAAASQKLDKCHFPTGLFRHIPLLLWHTERTRAHNHRSNANVRRRGITMRNRIAAAAAAGILTIGMAVLPSAASASEVAPSTDGLAGSTAISGQIDQDMAVCTDQACEAVQHLNKTNQQIKSDMETAKQHAEQLHQNAHEDADALRQYGEQAWKNYQEDREDIKNAIDGAVKRGQERHDALHQDMQDTQAHLNQMHADMKETHDELKTRHDAFAASSHQWHQSFIAALKDANSKTGQQGGSSVATGTHGITAGTNAGTTVTGVNGTTGTVRTAADTGANGAATGSVTASGDQTAASTGALTKSEYGQLAQTGIGISLACAAILLLAGLAYAMKTFVQYKRETSED</sequence>
<protein>
    <submittedName>
        <fullName evidence="4">Hypothetical glycine-rich protein</fullName>
    </submittedName>
</protein>
<feature type="compositionally biased region" description="Low complexity" evidence="2">
    <location>
        <begin position="245"/>
        <end position="265"/>
    </location>
</feature>
<keyword evidence="3" id="KW-0472">Membrane</keyword>
<evidence type="ECO:0000313" key="5">
    <source>
        <dbReference type="Proteomes" id="UP000008702"/>
    </source>
</evidence>
<feature type="region of interest" description="Disordered" evidence="2">
    <location>
        <begin position="234"/>
        <end position="265"/>
    </location>
</feature>
<dbReference type="PaxDb" id="1680-BADO_1509"/>
<organism evidence="4 5">
    <name type="scientific">Bifidobacterium adolescentis (strain ATCC 15703 / DSM 20083 / NCTC 11814 / E194a)</name>
    <dbReference type="NCBI Taxonomy" id="367928"/>
    <lineage>
        <taxon>Bacteria</taxon>
        <taxon>Bacillati</taxon>
        <taxon>Actinomycetota</taxon>
        <taxon>Actinomycetes</taxon>
        <taxon>Bifidobacteriales</taxon>
        <taxon>Bifidobacteriaceae</taxon>
        <taxon>Bifidobacterium</taxon>
    </lineage>
</organism>
<feature type="coiled-coil region" evidence="1">
    <location>
        <begin position="112"/>
        <end position="139"/>
    </location>
</feature>
<evidence type="ECO:0000313" key="4">
    <source>
        <dbReference type="EMBL" id="BAF40295.1"/>
    </source>
</evidence>
<keyword evidence="5" id="KW-1185">Reference proteome</keyword>
<name>A1A3L2_BIFAA</name>
<feature type="compositionally biased region" description="Polar residues" evidence="2">
    <location>
        <begin position="235"/>
        <end position="244"/>
    </location>
</feature>
<feature type="transmembrane region" description="Helical" evidence="3">
    <location>
        <begin position="314"/>
        <end position="333"/>
    </location>
</feature>
<keyword evidence="3" id="KW-0812">Transmembrane</keyword>
<evidence type="ECO:0000256" key="1">
    <source>
        <dbReference type="SAM" id="Coils"/>
    </source>
</evidence>
<dbReference type="Proteomes" id="UP000008702">
    <property type="component" value="Chromosome"/>
</dbReference>
<keyword evidence="1" id="KW-0175">Coiled coil</keyword>